<dbReference type="OrthoDB" id="5404651at2759"/>
<keyword evidence="5 12" id="KW-0808">Transferase</keyword>
<dbReference type="Pfam" id="PF02803">
    <property type="entry name" value="Thiolase_C"/>
    <property type="match status" value="1"/>
</dbReference>
<dbReference type="Pfam" id="PF00108">
    <property type="entry name" value="Thiolase_N"/>
    <property type="match status" value="1"/>
</dbReference>
<feature type="active site" description="Proton acceptor" evidence="11">
    <location>
        <position position="362"/>
    </location>
</feature>
<proteinExistence type="inferred from homology"/>
<dbReference type="PIRSF" id="PIRSF000429">
    <property type="entry name" value="Ac-CoA_Ac_transf"/>
    <property type="match status" value="1"/>
</dbReference>
<dbReference type="GO" id="GO:0005739">
    <property type="term" value="C:mitochondrion"/>
    <property type="evidence" value="ECO:0007669"/>
    <property type="project" value="UniProtKB-SubCell"/>
</dbReference>
<dbReference type="GO" id="GO:0003985">
    <property type="term" value="F:acetyl-CoA C-acetyltransferase activity"/>
    <property type="evidence" value="ECO:0007669"/>
    <property type="project" value="UniProtKB-EC"/>
</dbReference>
<evidence type="ECO:0000256" key="4">
    <source>
        <dbReference type="ARBA" id="ARBA00012705"/>
    </source>
</evidence>
<organism evidence="15 16">
    <name type="scientific">Achlya hypogyna</name>
    <name type="common">Oomycete</name>
    <name type="synonym">Protoachlya hypogyna</name>
    <dbReference type="NCBI Taxonomy" id="1202772"/>
    <lineage>
        <taxon>Eukaryota</taxon>
        <taxon>Sar</taxon>
        <taxon>Stramenopiles</taxon>
        <taxon>Oomycota</taxon>
        <taxon>Saprolegniomycetes</taxon>
        <taxon>Saprolegniales</taxon>
        <taxon>Achlyaceae</taxon>
        <taxon>Achlya</taxon>
    </lineage>
</organism>
<keyword evidence="10 12" id="KW-0012">Acyltransferase</keyword>
<dbReference type="PROSITE" id="PS00737">
    <property type="entry name" value="THIOLASE_2"/>
    <property type="match status" value="1"/>
</dbReference>
<dbReference type="InterPro" id="IPR020616">
    <property type="entry name" value="Thiolase_N"/>
</dbReference>
<comment type="caution">
    <text evidence="15">The sequence shown here is derived from an EMBL/GenBank/DDBJ whole genome shotgun (WGS) entry which is preliminary data.</text>
</comment>
<feature type="domain" description="Thiolase N-terminal" evidence="13">
    <location>
        <begin position="13"/>
        <end position="274"/>
    </location>
</feature>
<evidence type="ECO:0000256" key="5">
    <source>
        <dbReference type="ARBA" id="ARBA00022679"/>
    </source>
</evidence>
<reference evidence="15 16" key="1">
    <citation type="journal article" date="2014" name="Genome Biol. Evol.">
        <title>The secreted proteins of Achlya hypogyna and Thraustotheca clavata identify the ancestral oomycete secretome and reveal gene acquisitions by horizontal gene transfer.</title>
        <authorList>
            <person name="Misner I."/>
            <person name="Blouin N."/>
            <person name="Leonard G."/>
            <person name="Richards T.A."/>
            <person name="Lane C.E."/>
        </authorList>
    </citation>
    <scope>NUCLEOTIDE SEQUENCE [LARGE SCALE GENOMIC DNA]</scope>
    <source>
        <strain evidence="15 16">ATCC 48635</strain>
    </source>
</reference>
<gene>
    <name evidence="15" type="ORF">ACHHYP_13090</name>
</gene>
<evidence type="ECO:0000256" key="1">
    <source>
        <dbReference type="ARBA" id="ARBA00004173"/>
    </source>
</evidence>
<dbReference type="PANTHER" id="PTHR18919">
    <property type="entry name" value="ACETYL-COA C-ACYLTRANSFERASE"/>
    <property type="match status" value="1"/>
</dbReference>
<evidence type="ECO:0000256" key="8">
    <source>
        <dbReference type="ARBA" id="ARBA00022958"/>
    </source>
</evidence>
<evidence type="ECO:0000256" key="10">
    <source>
        <dbReference type="ARBA" id="ARBA00023315"/>
    </source>
</evidence>
<dbReference type="EMBL" id="JNBR01001841">
    <property type="protein sequence ID" value="OQR84674.1"/>
    <property type="molecule type" value="Genomic_DNA"/>
</dbReference>
<dbReference type="CDD" id="cd00751">
    <property type="entry name" value="thiolase"/>
    <property type="match status" value="1"/>
</dbReference>
<dbReference type="PANTHER" id="PTHR18919:SF156">
    <property type="entry name" value="ACETYL-COA ACETYLTRANSFERASE, MITOCHONDRIAL"/>
    <property type="match status" value="1"/>
</dbReference>
<dbReference type="InterPro" id="IPR020615">
    <property type="entry name" value="Thiolase_acyl_enz_int_AS"/>
</dbReference>
<dbReference type="InterPro" id="IPR020610">
    <property type="entry name" value="Thiolase_AS"/>
</dbReference>
<feature type="active site" description="Proton acceptor" evidence="11">
    <location>
        <position position="392"/>
    </location>
</feature>
<dbReference type="PROSITE" id="PS00098">
    <property type="entry name" value="THIOLASE_1"/>
    <property type="match status" value="1"/>
</dbReference>
<name>A0A1V9YG13_ACHHY</name>
<comment type="similarity">
    <text evidence="2 12">Belongs to the thiolase-like superfamily. Thiolase family.</text>
</comment>
<sequence length="408" mass="42449">MAKRIKVASNRDVCIVGIARTPMGSLGGSLATKTAVELGAIAIQAAVERSGIRAEDVDEVFMGHVLSANVGQAPARQAAIKACLPESVPCTSINKVCASGMKAVAFASQAIMLGLRDVVVAGGMESMTHAPHMSGTLRAGARFGEVSFVDGIQRDGLNDAFDNVPMGNFAELCAEKYNISRADQDTYAAESYRKAVTATEAGKFKSEIVPVPVIRKRGEAPVLVERDEEAFARPVSLDSLGKLRPCFTPPQSVTAGNASPISDGAAALVLMSREKAVALGVEDRIVAVVRGFDDAAHDPRFFTTAPSLAIPKALQRADVTLDEIDFFELNEAFAAVALANTQILSLDATRVNVYGGAVALGHPLGCSGARIVGTLCSVLHQENGRMGVAAVCNGGGGASAIVVERVAN</sequence>
<dbReference type="SUPFAM" id="SSF53901">
    <property type="entry name" value="Thiolase-like"/>
    <property type="match status" value="2"/>
</dbReference>
<protein>
    <recommendedName>
        <fullName evidence="4">acetyl-CoA C-acetyltransferase</fullName>
        <ecNumber evidence="4">2.3.1.9</ecNumber>
    </recommendedName>
</protein>
<dbReference type="Proteomes" id="UP000243579">
    <property type="component" value="Unassembled WGS sequence"/>
</dbReference>
<evidence type="ECO:0000313" key="16">
    <source>
        <dbReference type="Proteomes" id="UP000243579"/>
    </source>
</evidence>
<feature type="domain" description="Thiolase C-terminal" evidence="14">
    <location>
        <begin position="285"/>
        <end position="405"/>
    </location>
</feature>
<dbReference type="InterPro" id="IPR020613">
    <property type="entry name" value="Thiolase_CS"/>
</dbReference>
<dbReference type="GO" id="GO:0046872">
    <property type="term" value="F:metal ion binding"/>
    <property type="evidence" value="ECO:0007669"/>
    <property type="project" value="UniProtKB-KW"/>
</dbReference>
<comment type="subunit">
    <text evidence="3">Homotetramer.</text>
</comment>
<dbReference type="PROSITE" id="PS00099">
    <property type="entry name" value="THIOLASE_3"/>
    <property type="match status" value="1"/>
</dbReference>
<evidence type="ECO:0000256" key="9">
    <source>
        <dbReference type="ARBA" id="ARBA00023128"/>
    </source>
</evidence>
<evidence type="ECO:0000256" key="7">
    <source>
        <dbReference type="ARBA" id="ARBA00022946"/>
    </source>
</evidence>
<evidence type="ECO:0000259" key="13">
    <source>
        <dbReference type="Pfam" id="PF00108"/>
    </source>
</evidence>
<dbReference type="NCBIfam" id="TIGR01930">
    <property type="entry name" value="AcCoA-C-Actrans"/>
    <property type="match status" value="1"/>
</dbReference>
<keyword evidence="7" id="KW-0809">Transit peptide</keyword>
<dbReference type="InterPro" id="IPR002155">
    <property type="entry name" value="Thiolase"/>
</dbReference>
<evidence type="ECO:0000256" key="6">
    <source>
        <dbReference type="ARBA" id="ARBA00022723"/>
    </source>
</evidence>
<dbReference type="FunFam" id="3.40.47.10:FF:000007">
    <property type="entry name" value="acetyl-CoA acetyltransferase, mitochondrial"/>
    <property type="match status" value="1"/>
</dbReference>
<keyword evidence="16" id="KW-1185">Reference proteome</keyword>
<evidence type="ECO:0000313" key="15">
    <source>
        <dbReference type="EMBL" id="OQR84674.1"/>
    </source>
</evidence>
<dbReference type="InterPro" id="IPR020617">
    <property type="entry name" value="Thiolase_C"/>
</dbReference>
<evidence type="ECO:0000259" key="14">
    <source>
        <dbReference type="Pfam" id="PF02803"/>
    </source>
</evidence>
<dbReference type="EC" id="2.3.1.9" evidence="4"/>
<dbReference type="AlphaFoldDB" id="A0A1V9YG13"/>
<dbReference type="InterPro" id="IPR016039">
    <property type="entry name" value="Thiolase-like"/>
</dbReference>
<keyword evidence="6" id="KW-0479">Metal-binding</keyword>
<keyword evidence="9" id="KW-0496">Mitochondrion</keyword>
<keyword evidence="8" id="KW-0630">Potassium</keyword>
<dbReference type="GO" id="GO:0006635">
    <property type="term" value="P:fatty acid beta-oxidation"/>
    <property type="evidence" value="ECO:0007669"/>
    <property type="project" value="TreeGrafter"/>
</dbReference>
<evidence type="ECO:0000256" key="11">
    <source>
        <dbReference type="PIRSR" id="PIRSR000429-1"/>
    </source>
</evidence>
<dbReference type="Gene3D" id="3.40.47.10">
    <property type="match status" value="1"/>
</dbReference>
<comment type="subcellular location">
    <subcellularLocation>
        <location evidence="1">Mitochondrion</location>
    </subcellularLocation>
</comment>
<accession>A0A1V9YG13</accession>
<evidence type="ECO:0000256" key="2">
    <source>
        <dbReference type="ARBA" id="ARBA00010982"/>
    </source>
</evidence>
<dbReference type="STRING" id="1202772.A0A1V9YG13"/>
<evidence type="ECO:0000256" key="3">
    <source>
        <dbReference type="ARBA" id="ARBA00011881"/>
    </source>
</evidence>
<feature type="active site" description="Acyl-thioester intermediate" evidence="11">
    <location>
        <position position="97"/>
    </location>
</feature>
<evidence type="ECO:0000256" key="12">
    <source>
        <dbReference type="RuleBase" id="RU003557"/>
    </source>
</evidence>